<protein>
    <submittedName>
        <fullName evidence="3">Uncharacterized protein LOC109126410</fullName>
    </submittedName>
</protein>
<reference evidence="3" key="2">
    <citation type="submission" date="2025-08" db="UniProtKB">
        <authorList>
            <consortium name="RefSeq"/>
        </authorList>
    </citation>
    <scope>IDENTIFICATION</scope>
    <source>
        <tissue evidence="3">Leaf</tissue>
    </source>
</reference>
<evidence type="ECO:0000259" key="1">
    <source>
        <dbReference type="Pfam" id="PF13966"/>
    </source>
</evidence>
<dbReference type="InterPro" id="IPR026960">
    <property type="entry name" value="RVT-Znf"/>
</dbReference>
<feature type="domain" description="Reverse transcriptase zinc-binding" evidence="1">
    <location>
        <begin position="223"/>
        <end position="293"/>
    </location>
</feature>
<gene>
    <name evidence="3" type="primary">LOC109126410</name>
</gene>
<reference evidence="2" key="1">
    <citation type="journal article" date="2014" name="Nat. Commun.">
        <title>The emerging biofuel crop Camelina sativa retains a highly undifferentiated hexaploid genome structure.</title>
        <authorList>
            <person name="Kagale S."/>
            <person name="Koh C."/>
            <person name="Nixon J."/>
            <person name="Bollina V."/>
            <person name="Clarke W.E."/>
            <person name="Tuteja R."/>
            <person name="Spillane C."/>
            <person name="Robinson S.J."/>
            <person name="Links M.G."/>
            <person name="Clarke C."/>
            <person name="Higgins E.E."/>
            <person name="Huebert T."/>
            <person name="Sharpe A.G."/>
            <person name="Parkin I.A."/>
        </authorList>
    </citation>
    <scope>NUCLEOTIDE SEQUENCE [LARGE SCALE GENOMIC DNA]</scope>
    <source>
        <strain evidence="2">cv. DH55</strain>
    </source>
</reference>
<proteinExistence type="predicted"/>
<accession>A0ABM1QFF1</accession>
<dbReference type="Pfam" id="PF13966">
    <property type="entry name" value="zf-RVT"/>
    <property type="match status" value="1"/>
</dbReference>
<organism evidence="2 3">
    <name type="scientific">Camelina sativa</name>
    <name type="common">False flax</name>
    <name type="synonym">Myagrum sativum</name>
    <dbReference type="NCBI Taxonomy" id="90675"/>
    <lineage>
        <taxon>Eukaryota</taxon>
        <taxon>Viridiplantae</taxon>
        <taxon>Streptophyta</taxon>
        <taxon>Embryophyta</taxon>
        <taxon>Tracheophyta</taxon>
        <taxon>Spermatophyta</taxon>
        <taxon>Magnoliopsida</taxon>
        <taxon>eudicotyledons</taxon>
        <taxon>Gunneridae</taxon>
        <taxon>Pentapetalae</taxon>
        <taxon>rosids</taxon>
        <taxon>malvids</taxon>
        <taxon>Brassicales</taxon>
        <taxon>Brassicaceae</taxon>
        <taxon>Camelineae</taxon>
        <taxon>Camelina</taxon>
    </lineage>
</organism>
<dbReference type="Proteomes" id="UP000694864">
    <property type="component" value="Chromosome 9"/>
</dbReference>
<dbReference type="PANTHER" id="PTHR33116">
    <property type="entry name" value="REVERSE TRANSCRIPTASE ZINC-BINDING DOMAIN-CONTAINING PROTEIN-RELATED-RELATED"/>
    <property type="match status" value="1"/>
</dbReference>
<name>A0ABM1QFF1_CAMSA</name>
<dbReference type="GeneID" id="109126410"/>
<keyword evidence="2" id="KW-1185">Reference proteome</keyword>
<sequence length="391" mass="44390">MEIIENYRKASGQEVNLAKSSIMFGKSVLSDIRTQLKYVIGISTEGGMGSYLGIPENLHGSRTKVFSYVNDRLDDRVNGWSAKYLSKGGKEELTSKLTSAIARFWWKSNDKAQGLHWVAWDKMCKGKCEGGERVVIGSGCNTYVWRDPWIPDNPPRPATGRGKVLHPNLMVNHLINPITRECHLPILEEFMDPEEIPIILSLTVSKSFKPDRLIWHFTKTGKYSVKSGYRLARDLIKEVEYESTCADLRAQAWKLEVPPKIQHFFWHIAFGSLPVMERLAHRGTTRDGFCLYCFFELLVQILLVLEYDDFHEPFDPNVTDLINGIGNIKILQLTSSAVEVKGVRDLPLALPETENLLDGFRDPDFHALVTSHFPKWPCGRARIETDPGGRT</sequence>
<dbReference type="PANTHER" id="PTHR33116:SF86">
    <property type="entry name" value="REVERSE TRANSCRIPTASE DOMAIN-CONTAINING PROTEIN"/>
    <property type="match status" value="1"/>
</dbReference>
<dbReference type="RefSeq" id="XP_019085489.1">
    <property type="nucleotide sequence ID" value="XM_019229944.1"/>
</dbReference>
<evidence type="ECO:0000313" key="3">
    <source>
        <dbReference type="RefSeq" id="XP_019085489.1"/>
    </source>
</evidence>
<evidence type="ECO:0000313" key="2">
    <source>
        <dbReference type="Proteomes" id="UP000694864"/>
    </source>
</evidence>